<gene>
    <name evidence="1" type="ORF">BDA96_06G234300</name>
</gene>
<dbReference type="AlphaFoldDB" id="A0A921QTL0"/>
<dbReference type="EMBL" id="CM027685">
    <property type="protein sequence ID" value="KAG0527448.1"/>
    <property type="molecule type" value="Genomic_DNA"/>
</dbReference>
<proteinExistence type="predicted"/>
<organism evidence="1 2">
    <name type="scientific">Sorghum bicolor</name>
    <name type="common">Sorghum</name>
    <name type="synonym">Sorghum vulgare</name>
    <dbReference type="NCBI Taxonomy" id="4558"/>
    <lineage>
        <taxon>Eukaryota</taxon>
        <taxon>Viridiplantae</taxon>
        <taxon>Streptophyta</taxon>
        <taxon>Embryophyta</taxon>
        <taxon>Tracheophyta</taxon>
        <taxon>Spermatophyta</taxon>
        <taxon>Magnoliopsida</taxon>
        <taxon>Liliopsida</taxon>
        <taxon>Poales</taxon>
        <taxon>Poaceae</taxon>
        <taxon>PACMAD clade</taxon>
        <taxon>Panicoideae</taxon>
        <taxon>Andropogonodae</taxon>
        <taxon>Andropogoneae</taxon>
        <taxon>Sorghinae</taxon>
        <taxon>Sorghum</taxon>
    </lineage>
</organism>
<evidence type="ECO:0000313" key="2">
    <source>
        <dbReference type="Proteomes" id="UP000807115"/>
    </source>
</evidence>
<dbReference type="Proteomes" id="UP000807115">
    <property type="component" value="Chromosome 6"/>
</dbReference>
<reference evidence="1" key="2">
    <citation type="submission" date="2020-10" db="EMBL/GenBank/DDBJ databases">
        <authorList>
            <person name="Cooper E.A."/>
            <person name="Brenton Z.W."/>
            <person name="Flinn B.S."/>
            <person name="Jenkins J."/>
            <person name="Shu S."/>
            <person name="Flowers D."/>
            <person name="Luo F."/>
            <person name="Wang Y."/>
            <person name="Xia P."/>
            <person name="Barry K."/>
            <person name="Daum C."/>
            <person name="Lipzen A."/>
            <person name="Yoshinaga Y."/>
            <person name="Schmutz J."/>
            <person name="Saski C."/>
            <person name="Vermerris W."/>
            <person name="Kresovich S."/>
        </authorList>
    </citation>
    <scope>NUCLEOTIDE SEQUENCE</scope>
</reference>
<sequence length="105" mass="11659">MEMDQTEHHVRCCHLLAAAMQHETEDAGEEIGLNSARIWQVPQGMCVKLRLQVTRSAHQISSVSPCGHACPSAPSEKRSPQHHYALITAPVNTLSHWPSQHAFCL</sequence>
<reference evidence="1" key="1">
    <citation type="journal article" date="2019" name="BMC Genomics">
        <title>A new reference genome for Sorghum bicolor reveals high levels of sequence similarity between sweet and grain genotypes: implications for the genetics of sugar metabolism.</title>
        <authorList>
            <person name="Cooper E.A."/>
            <person name="Brenton Z.W."/>
            <person name="Flinn B.S."/>
            <person name="Jenkins J."/>
            <person name="Shu S."/>
            <person name="Flowers D."/>
            <person name="Luo F."/>
            <person name="Wang Y."/>
            <person name="Xia P."/>
            <person name="Barry K."/>
            <person name="Daum C."/>
            <person name="Lipzen A."/>
            <person name="Yoshinaga Y."/>
            <person name="Schmutz J."/>
            <person name="Saski C."/>
            <person name="Vermerris W."/>
            <person name="Kresovich S."/>
        </authorList>
    </citation>
    <scope>NUCLEOTIDE SEQUENCE</scope>
</reference>
<name>A0A921QTL0_SORBI</name>
<comment type="caution">
    <text evidence="1">The sequence shown here is derived from an EMBL/GenBank/DDBJ whole genome shotgun (WGS) entry which is preliminary data.</text>
</comment>
<evidence type="ECO:0000313" key="1">
    <source>
        <dbReference type="EMBL" id="KAG0527448.1"/>
    </source>
</evidence>
<protein>
    <submittedName>
        <fullName evidence="1">Uncharacterized protein</fullName>
    </submittedName>
</protein>
<accession>A0A921QTL0</accession>